<sequence length="409" mass="48222">MKISKFSEKHDVPKSTIRFYIKLGLLIPNKHNSQYIFDEQCDKTIYLINKMKKFNFNLEEIQEFLSFNILSASEDEEYLDYMLKLYKKKKVQLLINKKEIDEILEVMDSEIYKISKRVNKKSVLGIPLHFLNLLACPWCNNDIIIDSDNVRNNSVLDGKGCCSNCNYSFIIQEGIIITSMKFKDEKYMDFDQLKRRYINNTDKELIHNVYLAASWVGKKVLETNLSNKIIMKNTTGLGAFLSRLSENLPEDSCFISVDNNLDSLKYAKKIVEKKKHRPDIIFICSNYPDIPLQNYCVDIIIDKVNGSFYDSQKTEKVMKNISFLNKMLKKDGLWVGTYVYFNLYDFPKLLDEKYQKYYSKVWIKELFNKYFNQEDSLIHEPITLEVGEYGSFLERGNNVNQWTYLGRKK</sequence>
<feature type="domain" description="HTH merR-type" evidence="2">
    <location>
        <begin position="1"/>
        <end position="67"/>
    </location>
</feature>
<dbReference type="SUPFAM" id="SSF53335">
    <property type="entry name" value="S-adenosyl-L-methionine-dependent methyltransferases"/>
    <property type="match status" value="1"/>
</dbReference>
<dbReference type="EMBL" id="CP158367">
    <property type="protein sequence ID" value="XBX74344.1"/>
    <property type="molecule type" value="Genomic_DNA"/>
</dbReference>
<dbReference type="Pfam" id="PF13411">
    <property type="entry name" value="MerR_1"/>
    <property type="match status" value="1"/>
</dbReference>
<dbReference type="RefSeq" id="WP_350343098.1">
    <property type="nucleotide sequence ID" value="NZ_CP158367.1"/>
</dbReference>
<dbReference type="GO" id="GO:0003677">
    <property type="term" value="F:DNA binding"/>
    <property type="evidence" value="ECO:0007669"/>
    <property type="project" value="UniProtKB-KW"/>
</dbReference>
<evidence type="ECO:0000256" key="1">
    <source>
        <dbReference type="ARBA" id="ARBA00023125"/>
    </source>
</evidence>
<dbReference type="Gene3D" id="1.10.1660.10">
    <property type="match status" value="1"/>
</dbReference>
<keyword evidence="1" id="KW-0238">DNA-binding</keyword>
<name>A0AAU7VJW3_9FIRM</name>
<dbReference type="InterPro" id="IPR009061">
    <property type="entry name" value="DNA-bd_dom_put_sf"/>
</dbReference>
<dbReference type="Pfam" id="PF13847">
    <property type="entry name" value="Methyltransf_31"/>
    <property type="match status" value="1"/>
</dbReference>
<organism evidence="3">
    <name type="scientific">Proteinivorax tanatarense</name>
    <dbReference type="NCBI Taxonomy" id="1260629"/>
    <lineage>
        <taxon>Bacteria</taxon>
        <taxon>Bacillati</taxon>
        <taxon>Bacillota</taxon>
        <taxon>Clostridia</taxon>
        <taxon>Eubacteriales</taxon>
        <taxon>Proteinivoracaceae</taxon>
        <taxon>Proteinivorax</taxon>
    </lineage>
</organism>
<dbReference type="SMART" id="SM00422">
    <property type="entry name" value="HTH_MERR"/>
    <property type="match status" value="1"/>
</dbReference>
<proteinExistence type="predicted"/>
<dbReference type="PANTHER" id="PTHR30204">
    <property type="entry name" value="REDOX-CYCLING DRUG-SENSING TRANSCRIPTIONAL ACTIVATOR SOXR"/>
    <property type="match status" value="1"/>
</dbReference>
<gene>
    <name evidence="3" type="ORF">PRVXT_002378</name>
</gene>
<dbReference type="Gene3D" id="3.40.50.150">
    <property type="entry name" value="Vaccinia Virus protein VP39"/>
    <property type="match status" value="1"/>
</dbReference>
<dbReference type="PROSITE" id="PS50937">
    <property type="entry name" value="HTH_MERR_2"/>
    <property type="match status" value="1"/>
</dbReference>
<dbReference type="InterPro" id="IPR000551">
    <property type="entry name" value="MerR-type_HTH_dom"/>
</dbReference>
<dbReference type="InterPro" id="IPR029063">
    <property type="entry name" value="SAM-dependent_MTases_sf"/>
</dbReference>
<reference evidence="3" key="2">
    <citation type="submission" date="2024-06" db="EMBL/GenBank/DDBJ databases">
        <authorList>
            <person name="Petrova K.O."/>
            <person name="Toshchakov S.V."/>
            <person name="Boltjanskaja Y.V."/>
            <person name="Kevbrin V."/>
        </authorList>
    </citation>
    <scope>NUCLEOTIDE SEQUENCE</scope>
    <source>
        <strain evidence="3">Z-910T</strain>
    </source>
</reference>
<evidence type="ECO:0000313" key="3">
    <source>
        <dbReference type="EMBL" id="XBX74344.1"/>
    </source>
</evidence>
<dbReference type="PANTHER" id="PTHR30204:SF96">
    <property type="entry name" value="CHROMOSOME-ANCHORING PROTEIN RACA"/>
    <property type="match status" value="1"/>
</dbReference>
<dbReference type="InterPro" id="IPR025714">
    <property type="entry name" value="Methyltranfer_dom"/>
</dbReference>
<dbReference type="AlphaFoldDB" id="A0AAU7VJW3"/>
<dbReference type="SUPFAM" id="SSF46955">
    <property type="entry name" value="Putative DNA-binding domain"/>
    <property type="match status" value="1"/>
</dbReference>
<accession>A0AAU7VJW3</accession>
<dbReference type="GO" id="GO:0003700">
    <property type="term" value="F:DNA-binding transcription factor activity"/>
    <property type="evidence" value="ECO:0007669"/>
    <property type="project" value="InterPro"/>
</dbReference>
<protein>
    <submittedName>
        <fullName evidence="3">MerR family transcriptional regulator</fullName>
    </submittedName>
</protein>
<reference evidence="3" key="1">
    <citation type="journal article" date="2013" name="Extremophiles">
        <title>Proteinivorax tanatarense gen. nov., sp. nov., an anaerobic, haloalkaliphilic, proteolytic bacterium isolated from a decaying algal bloom, and proposal of Proteinivoraceae fam. nov.</title>
        <authorList>
            <person name="Kevbrin V."/>
            <person name="Boltyanskaya Y."/>
            <person name="Zhilina T."/>
            <person name="Kolganova T."/>
            <person name="Lavrentjeva E."/>
            <person name="Kuznetsov B."/>
        </authorList>
    </citation>
    <scope>NUCLEOTIDE SEQUENCE</scope>
    <source>
        <strain evidence="3">Z-910T</strain>
    </source>
</reference>
<dbReference type="InterPro" id="IPR047057">
    <property type="entry name" value="MerR_fam"/>
</dbReference>
<evidence type="ECO:0000259" key="2">
    <source>
        <dbReference type="PROSITE" id="PS50937"/>
    </source>
</evidence>